<name>A0AAD7NPX9_9AGAR</name>
<dbReference type="Proteomes" id="UP001215280">
    <property type="component" value="Unassembled WGS sequence"/>
</dbReference>
<reference evidence="1" key="1">
    <citation type="submission" date="2023-03" db="EMBL/GenBank/DDBJ databases">
        <title>Massive genome expansion in bonnet fungi (Mycena s.s.) driven by repeated elements and novel gene families across ecological guilds.</title>
        <authorList>
            <consortium name="Lawrence Berkeley National Laboratory"/>
            <person name="Harder C.B."/>
            <person name="Miyauchi S."/>
            <person name="Viragh M."/>
            <person name="Kuo A."/>
            <person name="Thoen E."/>
            <person name="Andreopoulos B."/>
            <person name="Lu D."/>
            <person name="Skrede I."/>
            <person name="Drula E."/>
            <person name="Henrissat B."/>
            <person name="Morin E."/>
            <person name="Kohler A."/>
            <person name="Barry K."/>
            <person name="LaButti K."/>
            <person name="Morin E."/>
            <person name="Salamov A."/>
            <person name="Lipzen A."/>
            <person name="Mereny Z."/>
            <person name="Hegedus B."/>
            <person name="Baldrian P."/>
            <person name="Stursova M."/>
            <person name="Weitz H."/>
            <person name="Taylor A."/>
            <person name="Grigoriev I.V."/>
            <person name="Nagy L.G."/>
            <person name="Martin F."/>
            <person name="Kauserud H."/>
        </authorList>
    </citation>
    <scope>NUCLEOTIDE SEQUENCE</scope>
    <source>
        <strain evidence="1">CBHHK188m</strain>
    </source>
</reference>
<evidence type="ECO:0000313" key="2">
    <source>
        <dbReference type="Proteomes" id="UP001215280"/>
    </source>
</evidence>
<accession>A0AAD7NPX9</accession>
<dbReference type="EMBL" id="JARJLG010000024">
    <property type="protein sequence ID" value="KAJ7770125.1"/>
    <property type="molecule type" value="Genomic_DNA"/>
</dbReference>
<proteinExistence type="predicted"/>
<protein>
    <submittedName>
        <fullName evidence="1">Uncharacterized protein</fullName>
    </submittedName>
</protein>
<feature type="non-terminal residue" evidence="1">
    <location>
        <position position="108"/>
    </location>
</feature>
<organism evidence="1 2">
    <name type="scientific">Mycena maculata</name>
    <dbReference type="NCBI Taxonomy" id="230809"/>
    <lineage>
        <taxon>Eukaryota</taxon>
        <taxon>Fungi</taxon>
        <taxon>Dikarya</taxon>
        <taxon>Basidiomycota</taxon>
        <taxon>Agaricomycotina</taxon>
        <taxon>Agaricomycetes</taxon>
        <taxon>Agaricomycetidae</taxon>
        <taxon>Agaricales</taxon>
        <taxon>Marasmiineae</taxon>
        <taxon>Mycenaceae</taxon>
        <taxon>Mycena</taxon>
    </lineage>
</organism>
<gene>
    <name evidence="1" type="ORF">DFH07DRAFT_679622</name>
</gene>
<comment type="caution">
    <text evidence="1">The sequence shown here is derived from an EMBL/GenBank/DDBJ whole genome shotgun (WGS) entry which is preliminary data.</text>
</comment>
<feature type="non-terminal residue" evidence="1">
    <location>
        <position position="1"/>
    </location>
</feature>
<evidence type="ECO:0000313" key="1">
    <source>
        <dbReference type="EMBL" id="KAJ7770125.1"/>
    </source>
</evidence>
<sequence length="108" mass="12053">GIFSLRQGERVESKRNNRTVYHNLYYTAIACTSMTRIQAQLRVYSPPGDEPPPDDMIVLTIAQVIFPAGADAFMDVSHVLPFPGDPTSNNYQDHMPDFTVPYIVGLGH</sequence>
<dbReference type="AlphaFoldDB" id="A0AAD7NPX9"/>
<keyword evidence="2" id="KW-1185">Reference proteome</keyword>